<dbReference type="Pfam" id="PF01983">
    <property type="entry name" value="CofC"/>
    <property type="match status" value="1"/>
</dbReference>
<gene>
    <name evidence="7" type="primary">cofC</name>
    <name evidence="5" type="synonym">fbiD</name>
    <name evidence="7" type="ORF">GCM10009720_14500</name>
</gene>
<protein>
    <recommendedName>
        <fullName evidence="5">Phosphoenolpyruvate guanylyltransferase</fullName>
        <shortName evidence="5">PEP guanylyltransferase</shortName>
        <ecNumber evidence="5">2.7.7.105</ecNumber>
    </recommendedName>
</protein>
<evidence type="ECO:0000256" key="6">
    <source>
        <dbReference type="SAM" id="MobiDB-lite"/>
    </source>
</evidence>
<dbReference type="NCBIfam" id="TIGR03552">
    <property type="entry name" value="F420_cofC"/>
    <property type="match status" value="1"/>
</dbReference>
<dbReference type="InterPro" id="IPR002835">
    <property type="entry name" value="CofC"/>
</dbReference>
<dbReference type="HAMAP" id="MF_02114">
    <property type="entry name" value="CofC"/>
    <property type="match status" value="1"/>
</dbReference>
<dbReference type="SUPFAM" id="SSF53448">
    <property type="entry name" value="Nucleotide-diphospho-sugar transferases"/>
    <property type="match status" value="1"/>
</dbReference>
<feature type="binding site" evidence="5">
    <location>
        <position position="149"/>
    </location>
    <ligand>
        <name>phosphoenolpyruvate</name>
        <dbReference type="ChEBI" id="CHEBI:58702"/>
    </ligand>
</feature>
<feature type="binding site" evidence="5">
    <location>
        <position position="165"/>
    </location>
    <ligand>
        <name>phosphoenolpyruvate</name>
        <dbReference type="ChEBI" id="CHEBI:58702"/>
    </ligand>
</feature>
<dbReference type="InterPro" id="IPR029044">
    <property type="entry name" value="Nucleotide-diphossugar_trans"/>
</dbReference>
<comment type="similarity">
    <text evidence="5">Belongs to the CofC family.</text>
</comment>
<dbReference type="Gene3D" id="3.90.550.10">
    <property type="entry name" value="Spore Coat Polysaccharide Biosynthesis Protein SpsA, Chain A"/>
    <property type="match status" value="1"/>
</dbReference>
<dbReference type="PANTHER" id="PTHR40392">
    <property type="entry name" value="2-PHOSPHO-L-LACTATE GUANYLYLTRANSFERASE"/>
    <property type="match status" value="1"/>
</dbReference>
<comment type="catalytic activity">
    <reaction evidence="5">
        <text>phosphoenolpyruvate + GTP + H(+) = enolpyruvoyl-2-diphospho-5'-guanosine + diphosphate</text>
        <dbReference type="Rhea" id="RHEA:30519"/>
        <dbReference type="ChEBI" id="CHEBI:15378"/>
        <dbReference type="ChEBI" id="CHEBI:33019"/>
        <dbReference type="ChEBI" id="CHEBI:37565"/>
        <dbReference type="ChEBI" id="CHEBI:58702"/>
        <dbReference type="ChEBI" id="CHEBI:143701"/>
        <dbReference type="EC" id="2.7.7.105"/>
    </reaction>
</comment>
<evidence type="ECO:0000313" key="7">
    <source>
        <dbReference type="EMBL" id="GAA2034958.1"/>
    </source>
</evidence>
<keyword evidence="8" id="KW-1185">Reference proteome</keyword>
<keyword evidence="4 5" id="KW-0342">GTP-binding</keyword>
<name>A0ABN2UFA5_9MICC</name>
<dbReference type="RefSeq" id="WP_343957038.1">
    <property type="nucleotide sequence ID" value="NZ_BAAAMN010000022.1"/>
</dbReference>
<evidence type="ECO:0000313" key="8">
    <source>
        <dbReference type="Proteomes" id="UP001501461"/>
    </source>
</evidence>
<comment type="function">
    <text evidence="5">Guanylyltransferase that catalyzes the activation of phosphoenolpyruvate (PEP) as enolpyruvoyl-2-diphospho-5'-guanosine, via the condensation of PEP with GTP. It is involved in the biosynthesis of coenzyme F420, a hydride carrier cofactor.</text>
</comment>
<dbReference type="Proteomes" id="UP001501461">
    <property type="component" value="Unassembled WGS sequence"/>
</dbReference>
<evidence type="ECO:0000256" key="4">
    <source>
        <dbReference type="ARBA" id="ARBA00023134"/>
    </source>
</evidence>
<feature type="region of interest" description="Disordered" evidence="6">
    <location>
        <begin position="171"/>
        <end position="192"/>
    </location>
</feature>
<organism evidence="7 8">
    <name type="scientific">Yaniella flava</name>
    <dbReference type="NCBI Taxonomy" id="287930"/>
    <lineage>
        <taxon>Bacteria</taxon>
        <taxon>Bacillati</taxon>
        <taxon>Actinomycetota</taxon>
        <taxon>Actinomycetes</taxon>
        <taxon>Micrococcales</taxon>
        <taxon>Micrococcaceae</taxon>
        <taxon>Yaniella</taxon>
    </lineage>
</organism>
<keyword evidence="2 5" id="KW-0548">Nucleotidyltransferase</keyword>
<dbReference type="GO" id="GO:0016779">
    <property type="term" value="F:nucleotidyltransferase activity"/>
    <property type="evidence" value="ECO:0007669"/>
    <property type="project" value="UniProtKB-KW"/>
</dbReference>
<feature type="binding site" evidence="5">
    <location>
        <position position="168"/>
    </location>
    <ligand>
        <name>phosphoenolpyruvate</name>
        <dbReference type="ChEBI" id="CHEBI:58702"/>
    </ligand>
</feature>
<accession>A0ABN2UFA5</accession>
<evidence type="ECO:0000256" key="1">
    <source>
        <dbReference type="ARBA" id="ARBA00022679"/>
    </source>
</evidence>
<comment type="pathway">
    <text evidence="5">Cofactor biosynthesis; coenzyme F420 biosynthesis.</text>
</comment>
<dbReference type="EMBL" id="BAAAMN010000022">
    <property type="protein sequence ID" value="GAA2034958.1"/>
    <property type="molecule type" value="Genomic_DNA"/>
</dbReference>
<sequence>MQSDESSQWTVVIPFKGSPDAKSRLAMADEHYPSVETDLRVRLSIAFLQDTVAAVLNTPCVNHLIVVTSDTAVTTGLSTEIFTVPDPGQGLNAAISAGLKVARTATSEAPVAVLTGDLPSLVTDDLATALKLAEHYPRGVVPDHQGIGTTMITGLAGEVITPHFGGASHLAHQRKGHASLPVSSDSTLRQDVDTPRDLARALRHGVGTATQNSMHADAHHCPEIA</sequence>
<evidence type="ECO:0000256" key="5">
    <source>
        <dbReference type="HAMAP-Rule" id="MF_02114"/>
    </source>
</evidence>
<keyword evidence="1 5" id="KW-0808">Transferase</keyword>
<evidence type="ECO:0000256" key="3">
    <source>
        <dbReference type="ARBA" id="ARBA00022741"/>
    </source>
</evidence>
<keyword evidence="3 5" id="KW-0547">Nucleotide-binding</keyword>
<dbReference type="PANTHER" id="PTHR40392:SF1">
    <property type="entry name" value="2-PHOSPHO-L-LACTATE GUANYLYLTRANSFERASE"/>
    <property type="match status" value="1"/>
</dbReference>
<comment type="caution">
    <text evidence="7">The sequence shown here is derived from an EMBL/GenBank/DDBJ whole genome shotgun (WGS) entry which is preliminary data.</text>
</comment>
<reference evidence="7 8" key="1">
    <citation type="journal article" date="2019" name="Int. J. Syst. Evol. Microbiol.">
        <title>The Global Catalogue of Microorganisms (GCM) 10K type strain sequencing project: providing services to taxonomists for standard genome sequencing and annotation.</title>
        <authorList>
            <consortium name="The Broad Institute Genomics Platform"/>
            <consortium name="The Broad Institute Genome Sequencing Center for Infectious Disease"/>
            <person name="Wu L."/>
            <person name="Ma J."/>
        </authorList>
    </citation>
    <scope>NUCLEOTIDE SEQUENCE [LARGE SCALE GENOMIC DNA]</scope>
    <source>
        <strain evidence="7 8">JCM 13595</strain>
    </source>
</reference>
<evidence type="ECO:0000256" key="2">
    <source>
        <dbReference type="ARBA" id="ARBA00022695"/>
    </source>
</evidence>
<dbReference type="EC" id="2.7.7.105" evidence="5"/>
<proteinExistence type="inferred from homology"/>